<dbReference type="EMBL" id="KN837110">
    <property type="protein sequence ID" value="KIJ45780.1"/>
    <property type="molecule type" value="Genomic_DNA"/>
</dbReference>
<keyword evidence="1" id="KW-1133">Transmembrane helix</keyword>
<accession>A0A0C9W2D6</accession>
<evidence type="ECO:0000313" key="3">
    <source>
        <dbReference type="Proteomes" id="UP000054279"/>
    </source>
</evidence>
<protein>
    <submittedName>
        <fullName evidence="2">Uncharacterized protein</fullName>
    </submittedName>
</protein>
<keyword evidence="1" id="KW-0812">Transmembrane</keyword>
<proteinExistence type="predicted"/>
<evidence type="ECO:0000256" key="1">
    <source>
        <dbReference type="SAM" id="Phobius"/>
    </source>
</evidence>
<feature type="transmembrane region" description="Helical" evidence="1">
    <location>
        <begin position="60"/>
        <end position="77"/>
    </location>
</feature>
<keyword evidence="3" id="KW-1185">Reference proteome</keyword>
<sequence length="78" mass="9058">MTPFPPRVRDSNFNEKHAQVGNRLGVSMNPVVDDESDLSPTINVQFRVTQPPRCRFSFVYRWYVSSTFAMVYVRVIFG</sequence>
<dbReference type="HOGENOM" id="CLU_2623588_0_0_1"/>
<gene>
    <name evidence="2" type="ORF">M422DRAFT_250572</name>
</gene>
<organism evidence="2 3">
    <name type="scientific">Sphaerobolus stellatus (strain SS14)</name>
    <dbReference type="NCBI Taxonomy" id="990650"/>
    <lineage>
        <taxon>Eukaryota</taxon>
        <taxon>Fungi</taxon>
        <taxon>Dikarya</taxon>
        <taxon>Basidiomycota</taxon>
        <taxon>Agaricomycotina</taxon>
        <taxon>Agaricomycetes</taxon>
        <taxon>Phallomycetidae</taxon>
        <taxon>Geastrales</taxon>
        <taxon>Sphaerobolaceae</taxon>
        <taxon>Sphaerobolus</taxon>
    </lineage>
</organism>
<dbReference type="AlphaFoldDB" id="A0A0C9W2D6"/>
<evidence type="ECO:0000313" key="2">
    <source>
        <dbReference type="EMBL" id="KIJ45780.1"/>
    </source>
</evidence>
<dbReference type="Proteomes" id="UP000054279">
    <property type="component" value="Unassembled WGS sequence"/>
</dbReference>
<reference evidence="2 3" key="1">
    <citation type="submission" date="2014-06" db="EMBL/GenBank/DDBJ databases">
        <title>Evolutionary Origins and Diversification of the Mycorrhizal Mutualists.</title>
        <authorList>
            <consortium name="DOE Joint Genome Institute"/>
            <consortium name="Mycorrhizal Genomics Consortium"/>
            <person name="Kohler A."/>
            <person name="Kuo A."/>
            <person name="Nagy L.G."/>
            <person name="Floudas D."/>
            <person name="Copeland A."/>
            <person name="Barry K.W."/>
            <person name="Cichocki N."/>
            <person name="Veneault-Fourrey C."/>
            <person name="LaButti K."/>
            <person name="Lindquist E.A."/>
            <person name="Lipzen A."/>
            <person name="Lundell T."/>
            <person name="Morin E."/>
            <person name="Murat C."/>
            <person name="Riley R."/>
            <person name="Ohm R."/>
            <person name="Sun H."/>
            <person name="Tunlid A."/>
            <person name="Henrissat B."/>
            <person name="Grigoriev I.V."/>
            <person name="Hibbett D.S."/>
            <person name="Martin F."/>
        </authorList>
    </citation>
    <scope>NUCLEOTIDE SEQUENCE [LARGE SCALE GENOMIC DNA]</scope>
    <source>
        <strain evidence="2 3">SS14</strain>
    </source>
</reference>
<keyword evidence="1" id="KW-0472">Membrane</keyword>
<name>A0A0C9W2D6_SPHS4</name>